<dbReference type="Proteomes" id="UP000024635">
    <property type="component" value="Unassembled WGS sequence"/>
</dbReference>
<evidence type="ECO:0000313" key="3">
    <source>
        <dbReference type="Proteomes" id="UP000024635"/>
    </source>
</evidence>
<dbReference type="AlphaFoldDB" id="A0A016RU47"/>
<gene>
    <name evidence="2" type="primary">Acey_s0371.g119</name>
    <name evidence="2" type="ORF">Y032_0371g119</name>
</gene>
<organism evidence="2 3">
    <name type="scientific">Ancylostoma ceylanicum</name>
    <dbReference type="NCBI Taxonomy" id="53326"/>
    <lineage>
        <taxon>Eukaryota</taxon>
        <taxon>Metazoa</taxon>
        <taxon>Ecdysozoa</taxon>
        <taxon>Nematoda</taxon>
        <taxon>Chromadorea</taxon>
        <taxon>Rhabditida</taxon>
        <taxon>Rhabditina</taxon>
        <taxon>Rhabditomorpha</taxon>
        <taxon>Strongyloidea</taxon>
        <taxon>Ancylostomatidae</taxon>
        <taxon>Ancylostomatinae</taxon>
        <taxon>Ancylostoma</taxon>
    </lineage>
</organism>
<accession>A0A016RU47</accession>
<dbReference type="EMBL" id="JARK01001707">
    <property type="protein sequence ID" value="EYB81910.1"/>
    <property type="molecule type" value="Genomic_DNA"/>
</dbReference>
<evidence type="ECO:0000256" key="1">
    <source>
        <dbReference type="SAM" id="MobiDB-lite"/>
    </source>
</evidence>
<evidence type="ECO:0000313" key="2">
    <source>
        <dbReference type="EMBL" id="EYB81910.1"/>
    </source>
</evidence>
<reference evidence="3" key="1">
    <citation type="journal article" date="2015" name="Nat. Genet.">
        <title>The genome and transcriptome of the zoonotic hookworm Ancylostoma ceylanicum identify infection-specific gene families.</title>
        <authorList>
            <person name="Schwarz E.M."/>
            <person name="Hu Y."/>
            <person name="Antoshechkin I."/>
            <person name="Miller M.M."/>
            <person name="Sternberg P.W."/>
            <person name="Aroian R.V."/>
        </authorList>
    </citation>
    <scope>NUCLEOTIDE SEQUENCE</scope>
    <source>
        <strain evidence="3">HY135</strain>
    </source>
</reference>
<protein>
    <submittedName>
        <fullName evidence="2">Uncharacterized protein</fullName>
    </submittedName>
</protein>
<feature type="region of interest" description="Disordered" evidence="1">
    <location>
        <begin position="1"/>
        <end position="27"/>
    </location>
</feature>
<name>A0A016RU47_9BILA</name>
<sequence length="71" mass="8165">MTIDSKLRKHRRTRAIAASERESDTIQTRTEKTHQDVLDSGHDELLERHFGSGLRRWMDRCVLGSGAERCG</sequence>
<comment type="caution">
    <text evidence="2">The sequence shown here is derived from an EMBL/GenBank/DDBJ whole genome shotgun (WGS) entry which is preliminary data.</text>
</comment>
<keyword evidence="3" id="KW-1185">Reference proteome</keyword>
<proteinExistence type="predicted"/>